<accession>A0AAV6YDW6</accession>
<sequence>METFGCASICLFSSFISESASETSRSPVRRRRPERQQENTAYSTGGQDWIHVQSTLDFFVFSLFRTNGLLTKVRKSVSPEKKRMDPVL</sequence>
<proteinExistence type="predicted"/>
<organism evidence="2 3">
    <name type="scientific">Engystomops pustulosus</name>
    <name type="common">Tungara frog</name>
    <name type="synonym">Physalaemus pustulosus</name>
    <dbReference type="NCBI Taxonomy" id="76066"/>
    <lineage>
        <taxon>Eukaryota</taxon>
        <taxon>Metazoa</taxon>
        <taxon>Chordata</taxon>
        <taxon>Craniata</taxon>
        <taxon>Vertebrata</taxon>
        <taxon>Euteleostomi</taxon>
        <taxon>Amphibia</taxon>
        <taxon>Batrachia</taxon>
        <taxon>Anura</taxon>
        <taxon>Neobatrachia</taxon>
        <taxon>Hyloidea</taxon>
        <taxon>Leptodactylidae</taxon>
        <taxon>Leiuperinae</taxon>
        <taxon>Engystomops</taxon>
    </lineage>
</organism>
<comment type="caution">
    <text evidence="2">The sequence shown here is derived from an EMBL/GenBank/DDBJ whole genome shotgun (WGS) entry which is preliminary data.</text>
</comment>
<gene>
    <name evidence="2" type="ORF">GDO81_029833</name>
</gene>
<evidence type="ECO:0000313" key="2">
    <source>
        <dbReference type="EMBL" id="KAG8534956.1"/>
    </source>
</evidence>
<protein>
    <recommendedName>
        <fullName evidence="4">Secreted protein</fullName>
    </recommendedName>
</protein>
<reference evidence="2" key="1">
    <citation type="thesis" date="2020" institute="ProQuest LLC" country="789 East Eisenhower Parkway, Ann Arbor, MI, USA">
        <title>Comparative Genomics and Chromosome Evolution.</title>
        <authorList>
            <person name="Mudd A.B."/>
        </authorList>
    </citation>
    <scope>NUCLEOTIDE SEQUENCE</scope>
    <source>
        <strain evidence="2">237g6f4</strain>
        <tissue evidence="2">Blood</tissue>
    </source>
</reference>
<evidence type="ECO:0008006" key="4">
    <source>
        <dbReference type="Google" id="ProtNLM"/>
    </source>
</evidence>
<name>A0AAV6YDW6_ENGPU</name>
<feature type="region of interest" description="Disordered" evidence="1">
    <location>
        <begin position="18"/>
        <end position="44"/>
    </location>
</feature>
<dbReference type="AlphaFoldDB" id="A0AAV6YDW6"/>
<keyword evidence="3" id="KW-1185">Reference proteome</keyword>
<dbReference type="EMBL" id="WNYA01083896">
    <property type="protein sequence ID" value="KAG8534956.1"/>
    <property type="molecule type" value="Genomic_DNA"/>
</dbReference>
<evidence type="ECO:0000313" key="3">
    <source>
        <dbReference type="Proteomes" id="UP000824782"/>
    </source>
</evidence>
<dbReference type="Proteomes" id="UP000824782">
    <property type="component" value="Unassembled WGS sequence"/>
</dbReference>
<evidence type="ECO:0000256" key="1">
    <source>
        <dbReference type="SAM" id="MobiDB-lite"/>
    </source>
</evidence>